<dbReference type="AlphaFoldDB" id="G2XNW7"/>
<evidence type="ECO:0000313" key="1">
    <source>
        <dbReference type="EMBL" id="CCD42573.1"/>
    </source>
</evidence>
<protein>
    <submittedName>
        <fullName evidence="1">Uncharacterized protein</fullName>
    </submittedName>
</protein>
<sequence length="53" mass="6377">MSVTTELMKWPLRAPLRAMTRYLSQYDWQELRTPYTERCTSEFIQLGMIISAY</sequence>
<evidence type="ECO:0000313" key="2">
    <source>
        <dbReference type="Proteomes" id="UP000008177"/>
    </source>
</evidence>
<dbReference type="InParanoid" id="G2XNW7"/>
<dbReference type="Proteomes" id="UP000008177">
    <property type="component" value="Unplaced contigs"/>
</dbReference>
<accession>G2XNW7</accession>
<organism evidence="1 2">
    <name type="scientific">Botryotinia fuckeliana (strain T4)</name>
    <name type="common">Noble rot fungus</name>
    <name type="synonym">Botrytis cinerea</name>
    <dbReference type="NCBI Taxonomy" id="999810"/>
    <lineage>
        <taxon>Eukaryota</taxon>
        <taxon>Fungi</taxon>
        <taxon>Dikarya</taxon>
        <taxon>Ascomycota</taxon>
        <taxon>Pezizomycotina</taxon>
        <taxon>Leotiomycetes</taxon>
        <taxon>Helotiales</taxon>
        <taxon>Sclerotiniaceae</taxon>
        <taxon>Botrytis</taxon>
    </lineage>
</organism>
<dbReference type="EMBL" id="FQ790246">
    <property type="protein sequence ID" value="CCD42573.1"/>
    <property type="molecule type" value="Genomic_DNA"/>
</dbReference>
<proteinExistence type="predicted"/>
<dbReference type="HOGENOM" id="CLU_3068347_0_0_1"/>
<gene>
    <name evidence="1" type="ORF">BofuT4_uP076560.1</name>
</gene>
<name>G2XNW7_BOTF4</name>
<reference evidence="2" key="1">
    <citation type="journal article" date="2011" name="PLoS Genet.">
        <title>Genomic analysis of the necrotrophic fungal pathogens Sclerotinia sclerotiorum and Botrytis cinerea.</title>
        <authorList>
            <person name="Amselem J."/>
            <person name="Cuomo C.A."/>
            <person name="van Kan J.A."/>
            <person name="Viaud M."/>
            <person name="Benito E.P."/>
            <person name="Couloux A."/>
            <person name="Coutinho P.M."/>
            <person name="de Vries R.P."/>
            <person name="Dyer P.S."/>
            <person name="Fillinger S."/>
            <person name="Fournier E."/>
            <person name="Gout L."/>
            <person name="Hahn M."/>
            <person name="Kohn L."/>
            <person name="Lapalu N."/>
            <person name="Plummer K.M."/>
            <person name="Pradier J.M."/>
            <person name="Quevillon E."/>
            <person name="Sharon A."/>
            <person name="Simon A."/>
            <person name="ten Have A."/>
            <person name="Tudzynski B."/>
            <person name="Tudzynski P."/>
            <person name="Wincker P."/>
            <person name="Andrew M."/>
            <person name="Anthouard V."/>
            <person name="Beever R.E."/>
            <person name="Beffa R."/>
            <person name="Benoit I."/>
            <person name="Bouzid O."/>
            <person name="Brault B."/>
            <person name="Chen Z."/>
            <person name="Choquer M."/>
            <person name="Collemare J."/>
            <person name="Cotton P."/>
            <person name="Danchin E.G."/>
            <person name="Da Silva C."/>
            <person name="Gautier A."/>
            <person name="Giraud C."/>
            <person name="Giraud T."/>
            <person name="Gonzalez C."/>
            <person name="Grossetete S."/>
            <person name="Guldener U."/>
            <person name="Henrissat B."/>
            <person name="Howlett B.J."/>
            <person name="Kodira C."/>
            <person name="Kretschmer M."/>
            <person name="Lappartient A."/>
            <person name="Leroch M."/>
            <person name="Levis C."/>
            <person name="Mauceli E."/>
            <person name="Neuveglise C."/>
            <person name="Oeser B."/>
            <person name="Pearson M."/>
            <person name="Poulain J."/>
            <person name="Poussereau N."/>
            <person name="Quesneville H."/>
            <person name="Rascle C."/>
            <person name="Schumacher J."/>
            <person name="Segurens B."/>
            <person name="Sexton A."/>
            <person name="Silva E."/>
            <person name="Sirven C."/>
            <person name="Soanes D.M."/>
            <person name="Talbot N.J."/>
            <person name="Templeton M."/>
            <person name="Yandava C."/>
            <person name="Yarden O."/>
            <person name="Zeng Q."/>
            <person name="Rollins J.A."/>
            <person name="Lebrun M.H."/>
            <person name="Dickman M."/>
        </authorList>
    </citation>
    <scope>NUCLEOTIDE SEQUENCE [LARGE SCALE GENOMIC DNA]</scope>
    <source>
        <strain evidence="2">T4</strain>
    </source>
</reference>